<name>A0ABQ9VBI7_SAGOE</name>
<sequence>MASLKDADAVVISMKFPCGAVVSVDVSQHCTDSCDQRLLVTSLPFSTPHQSTVKSRVDSAGGEPPEITKEQFLRAFRVAVAVEQPWTCCGPALDLPCELAEAFAVKTEAR</sequence>
<dbReference type="Proteomes" id="UP001266305">
    <property type="component" value="Unassembled WGS sequence"/>
</dbReference>
<reference evidence="1 2" key="1">
    <citation type="submission" date="2023-05" db="EMBL/GenBank/DDBJ databases">
        <title>B98-5 Cell Line De Novo Hybrid Assembly: An Optical Mapping Approach.</title>
        <authorList>
            <person name="Kananen K."/>
            <person name="Auerbach J.A."/>
            <person name="Kautto E."/>
            <person name="Blachly J.S."/>
        </authorList>
    </citation>
    <scope>NUCLEOTIDE SEQUENCE [LARGE SCALE GENOMIC DNA]</scope>
    <source>
        <strain evidence="1">B95-8</strain>
        <tissue evidence="1">Cell line</tissue>
    </source>
</reference>
<comment type="caution">
    <text evidence="1">The sequence shown here is derived from an EMBL/GenBank/DDBJ whole genome shotgun (WGS) entry which is preliminary data.</text>
</comment>
<protein>
    <submittedName>
        <fullName evidence="1">Uncharacterized protein</fullName>
    </submittedName>
</protein>
<evidence type="ECO:0000313" key="1">
    <source>
        <dbReference type="EMBL" id="KAK2105742.1"/>
    </source>
</evidence>
<dbReference type="EMBL" id="JASSZA010000007">
    <property type="protein sequence ID" value="KAK2105742.1"/>
    <property type="molecule type" value="Genomic_DNA"/>
</dbReference>
<organism evidence="1 2">
    <name type="scientific">Saguinus oedipus</name>
    <name type="common">Cotton-top tamarin</name>
    <name type="synonym">Oedipomidas oedipus</name>
    <dbReference type="NCBI Taxonomy" id="9490"/>
    <lineage>
        <taxon>Eukaryota</taxon>
        <taxon>Metazoa</taxon>
        <taxon>Chordata</taxon>
        <taxon>Craniata</taxon>
        <taxon>Vertebrata</taxon>
        <taxon>Euteleostomi</taxon>
        <taxon>Mammalia</taxon>
        <taxon>Eutheria</taxon>
        <taxon>Euarchontoglires</taxon>
        <taxon>Primates</taxon>
        <taxon>Haplorrhini</taxon>
        <taxon>Platyrrhini</taxon>
        <taxon>Cebidae</taxon>
        <taxon>Callitrichinae</taxon>
        <taxon>Saguinus</taxon>
    </lineage>
</organism>
<proteinExistence type="predicted"/>
<evidence type="ECO:0000313" key="2">
    <source>
        <dbReference type="Proteomes" id="UP001266305"/>
    </source>
</evidence>
<accession>A0ABQ9VBI7</accession>
<keyword evidence="2" id="KW-1185">Reference proteome</keyword>
<gene>
    <name evidence="1" type="ORF">P7K49_015256</name>
</gene>